<dbReference type="EMBL" id="JBFXLS010000082">
    <property type="protein sequence ID" value="KAL2818709.1"/>
    <property type="molecule type" value="Genomic_DNA"/>
</dbReference>
<comment type="caution">
    <text evidence="1">The sequence shown here is derived from an EMBL/GenBank/DDBJ whole genome shotgun (WGS) entry which is preliminary data.</text>
</comment>
<proteinExistence type="predicted"/>
<gene>
    <name evidence="1" type="ORF">BDW59DRAFT_165372</name>
</gene>
<dbReference type="Proteomes" id="UP001610335">
    <property type="component" value="Unassembled WGS sequence"/>
</dbReference>
<name>A0ABR4HT98_9EURO</name>
<evidence type="ECO:0000313" key="2">
    <source>
        <dbReference type="Proteomes" id="UP001610335"/>
    </source>
</evidence>
<reference evidence="1 2" key="1">
    <citation type="submission" date="2024-07" db="EMBL/GenBank/DDBJ databases">
        <title>Section-level genome sequencing and comparative genomics of Aspergillus sections Usti and Cavernicolus.</title>
        <authorList>
            <consortium name="Lawrence Berkeley National Laboratory"/>
            <person name="Nybo J.L."/>
            <person name="Vesth T.C."/>
            <person name="Theobald S."/>
            <person name="Frisvad J.C."/>
            <person name="Larsen T.O."/>
            <person name="Kjaerboelling I."/>
            <person name="Rothschild-Mancinelli K."/>
            <person name="Lyhne E.K."/>
            <person name="Kogle M.E."/>
            <person name="Barry K."/>
            <person name="Clum A."/>
            <person name="Na H."/>
            <person name="Ledsgaard L."/>
            <person name="Lin J."/>
            <person name="Lipzen A."/>
            <person name="Kuo A."/>
            <person name="Riley R."/>
            <person name="Mondo S."/>
            <person name="LaButti K."/>
            <person name="Haridas S."/>
            <person name="Pangalinan J."/>
            <person name="Salamov A.A."/>
            <person name="Simmons B.A."/>
            <person name="Magnuson J.K."/>
            <person name="Chen J."/>
            <person name="Drula E."/>
            <person name="Henrissat B."/>
            <person name="Wiebenga A."/>
            <person name="Lubbers R.J."/>
            <person name="Gomes A.C."/>
            <person name="Makela M.R."/>
            <person name="Stajich J."/>
            <person name="Grigoriev I.V."/>
            <person name="Mortensen U.H."/>
            <person name="De vries R.P."/>
            <person name="Baker S.E."/>
            <person name="Andersen M.R."/>
        </authorList>
    </citation>
    <scope>NUCLEOTIDE SEQUENCE [LARGE SCALE GENOMIC DNA]</scope>
    <source>
        <strain evidence="1 2">CBS 600.67</strain>
    </source>
</reference>
<organism evidence="1 2">
    <name type="scientific">Aspergillus cavernicola</name>
    <dbReference type="NCBI Taxonomy" id="176166"/>
    <lineage>
        <taxon>Eukaryota</taxon>
        <taxon>Fungi</taxon>
        <taxon>Dikarya</taxon>
        <taxon>Ascomycota</taxon>
        <taxon>Pezizomycotina</taxon>
        <taxon>Eurotiomycetes</taxon>
        <taxon>Eurotiomycetidae</taxon>
        <taxon>Eurotiales</taxon>
        <taxon>Aspergillaceae</taxon>
        <taxon>Aspergillus</taxon>
        <taxon>Aspergillus subgen. Nidulantes</taxon>
    </lineage>
</organism>
<protein>
    <submittedName>
        <fullName evidence="1">Uncharacterized protein</fullName>
    </submittedName>
</protein>
<keyword evidence="2" id="KW-1185">Reference proteome</keyword>
<accession>A0ABR4HT98</accession>
<sequence>MATAQQTKCTHLIFMQRHNLPTRQAMALTDREWTDLTMHVRTFSFLGFNACKRYGSSFLLFATALNGLGLIISPLQAISLAMDTIKTSTVHQTVDSLLDLTDPDNYRYSYAD</sequence>
<evidence type="ECO:0000313" key="1">
    <source>
        <dbReference type="EMBL" id="KAL2818709.1"/>
    </source>
</evidence>